<gene>
    <name evidence="1" type="ORF">O6H91_05G102800</name>
</gene>
<comment type="caution">
    <text evidence="1">The sequence shown here is derived from an EMBL/GenBank/DDBJ whole genome shotgun (WGS) entry which is preliminary data.</text>
</comment>
<accession>A0ACC2DRI1</accession>
<protein>
    <submittedName>
        <fullName evidence="1">Uncharacterized protein</fullName>
    </submittedName>
</protein>
<dbReference type="EMBL" id="CM055096">
    <property type="protein sequence ID" value="KAJ7556879.1"/>
    <property type="molecule type" value="Genomic_DNA"/>
</dbReference>
<sequence length="780" mass="87247">MPEVTQLRKEDQSGIFEIISSSASELKNEEFQQQLQFGIAPADKIKARSPLNHKKASSRWRTFLCAYQTLGVVFGGLATSPLYVYPGIRVTSPDENDYLGILSIIFWTLTSIGLVKYSLIVMHADNQGEGGTFALYSLLCQHANIGKTASHGKQDKKRVPSDITTAMANQKGSGVQALIKSTLEGSRTAQTLLHAVTIVGACMLIGDGIFTPSISVLSALVGIKTNVSSISQSLVIWCSAVILFFLFILQRFGTKRVSFLFSPVMAAWLVTTAIIGTYNIVVHYPTIFKAIAPNYIVTFFWKNGKQGWFMLGGTLLCVTGAEAMFADLGHFDRISIKVAFMSMVYPSLVLTYAGQTAYLIKHPQDHVQGFYKFIPSSIFWPMLVISTLSAIVASQSIVSATFSLIKQSIALDFFPRIKLIHTSRDKEGQIYIPGINYILLILCLAVVFLFQDGTQISNAFGVAVIMVMFITTGLFTLVMLLVLHTPLPVALIFFTYFGLLEGLYVSAVLIKIAQGGWLPFSVAIILSTIMFSWNYGRRKTREYEMEHEMSFDNLDHTLSDSSIQRVPGFCFFCIEAGCCLPPIISHYINNMRSLHKVTILTTIRYVPELEYVPKEKRLLVERIWCRGVYSCEAQYGYKDMIDVEGEDFMSRFVESFGQNIIRMKQQEQYAVYAGEEEEHCFPSEFLGTKIPDSEGKSSPATLAITRNEERELEELENAKMAGARYVLPKVLLKTSKESGWLNRIFLGQLYSFMEHNSRSTTAVLQVPYAKLVEVGMTYEI</sequence>
<reference evidence="2" key="1">
    <citation type="journal article" date="2024" name="Proc. Natl. Acad. Sci. U.S.A.">
        <title>Extraordinary preservation of gene collinearity over three hundred million years revealed in homosporous lycophytes.</title>
        <authorList>
            <person name="Li C."/>
            <person name="Wickell D."/>
            <person name="Kuo L.Y."/>
            <person name="Chen X."/>
            <person name="Nie B."/>
            <person name="Liao X."/>
            <person name="Peng D."/>
            <person name="Ji J."/>
            <person name="Jenkins J."/>
            <person name="Williams M."/>
            <person name="Shu S."/>
            <person name="Plott C."/>
            <person name="Barry K."/>
            <person name="Rajasekar S."/>
            <person name="Grimwood J."/>
            <person name="Han X."/>
            <person name="Sun S."/>
            <person name="Hou Z."/>
            <person name="He W."/>
            <person name="Dai G."/>
            <person name="Sun C."/>
            <person name="Schmutz J."/>
            <person name="Leebens-Mack J.H."/>
            <person name="Li F.W."/>
            <person name="Wang L."/>
        </authorList>
    </citation>
    <scope>NUCLEOTIDE SEQUENCE [LARGE SCALE GENOMIC DNA]</scope>
    <source>
        <strain evidence="2">cv. PW_Plant_1</strain>
    </source>
</reference>
<evidence type="ECO:0000313" key="2">
    <source>
        <dbReference type="Proteomes" id="UP001162992"/>
    </source>
</evidence>
<dbReference type="Proteomes" id="UP001162992">
    <property type="component" value="Chromosome 5"/>
</dbReference>
<proteinExistence type="predicted"/>
<organism evidence="1 2">
    <name type="scientific">Diphasiastrum complanatum</name>
    <name type="common">Issler's clubmoss</name>
    <name type="synonym">Lycopodium complanatum</name>
    <dbReference type="NCBI Taxonomy" id="34168"/>
    <lineage>
        <taxon>Eukaryota</taxon>
        <taxon>Viridiplantae</taxon>
        <taxon>Streptophyta</taxon>
        <taxon>Embryophyta</taxon>
        <taxon>Tracheophyta</taxon>
        <taxon>Lycopodiopsida</taxon>
        <taxon>Lycopodiales</taxon>
        <taxon>Lycopodiaceae</taxon>
        <taxon>Lycopodioideae</taxon>
        <taxon>Diphasiastrum</taxon>
    </lineage>
</organism>
<keyword evidence="2" id="KW-1185">Reference proteome</keyword>
<name>A0ACC2DRI1_DIPCM</name>
<evidence type="ECO:0000313" key="1">
    <source>
        <dbReference type="EMBL" id="KAJ7556879.1"/>
    </source>
</evidence>